<comment type="caution">
    <text evidence="1">The sequence shown here is derived from an EMBL/GenBank/DDBJ whole genome shotgun (WGS) entry which is preliminary data.</text>
</comment>
<proteinExistence type="predicted"/>
<dbReference type="Proteomes" id="UP000265520">
    <property type="component" value="Unassembled WGS sequence"/>
</dbReference>
<reference evidence="1 2" key="1">
    <citation type="journal article" date="2018" name="Front. Plant Sci.">
        <title>Red Clover (Trifolium pratense) and Zigzag Clover (T. medium) - A Picture of Genomic Similarities and Differences.</title>
        <authorList>
            <person name="Dluhosova J."/>
            <person name="Istvanek J."/>
            <person name="Nedelnik J."/>
            <person name="Repkova J."/>
        </authorList>
    </citation>
    <scope>NUCLEOTIDE SEQUENCE [LARGE SCALE GENOMIC DNA]</scope>
    <source>
        <strain evidence="2">cv. 10/8</strain>
        <tissue evidence="1">Leaf</tissue>
    </source>
</reference>
<name>A0A392Q521_9FABA</name>
<feature type="non-terminal residue" evidence="1">
    <location>
        <position position="1"/>
    </location>
</feature>
<accession>A0A392Q521</accession>
<protein>
    <submittedName>
        <fullName evidence="1">Uncharacterized protein</fullName>
    </submittedName>
</protein>
<organism evidence="1 2">
    <name type="scientific">Trifolium medium</name>
    <dbReference type="NCBI Taxonomy" id="97028"/>
    <lineage>
        <taxon>Eukaryota</taxon>
        <taxon>Viridiplantae</taxon>
        <taxon>Streptophyta</taxon>
        <taxon>Embryophyta</taxon>
        <taxon>Tracheophyta</taxon>
        <taxon>Spermatophyta</taxon>
        <taxon>Magnoliopsida</taxon>
        <taxon>eudicotyledons</taxon>
        <taxon>Gunneridae</taxon>
        <taxon>Pentapetalae</taxon>
        <taxon>rosids</taxon>
        <taxon>fabids</taxon>
        <taxon>Fabales</taxon>
        <taxon>Fabaceae</taxon>
        <taxon>Papilionoideae</taxon>
        <taxon>50 kb inversion clade</taxon>
        <taxon>NPAAA clade</taxon>
        <taxon>Hologalegina</taxon>
        <taxon>IRL clade</taxon>
        <taxon>Trifolieae</taxon>
        <taxon>Trifolium</taxon>
    </lineage>
</organism>
<dbReference type="EMBL" id="LXQA010115066">
    <property type="protein sequence ID" value="MCI19493.1"/>
    <property type="molecule type" value="Genomic_DNA"/>
</dbReference>
<feature type="non-terminal residue" evidence="1">
    <location>
        <position position="140"/>
    </location>
</feature>
<evidence type="ECO:0000313" key="2">
    <source>
        <dbReference type="Proteomes" id="UP000265520"/>
    </source>
</evidence>
<evidence type="ECO:0000313" key="1">
    <source>
        <dbReference type="EMBL" id="MCI19493.1"/>
    </source>
</evidence>
<dbReference type="AlphaFoldDB" id="A0A392Q521"/>
<keyword evidence="2" id="KW-1185">Reference proteome</keyword>
<sequence>EVAAKMLNTPLFTDVVANRYVWKVNFVFRDDRTLFGSFEFLPKSRISRGEIVVIVYRPECAFESMELTVLVAVQHIVTGAVNSMHAAAAGCVYGTTVGRSCSMTAKVAYSVLEACCGVILIHVYGRIVTASEAASDVFDH</sequence>